<proteinExistence type="predicted"/>
<comment type="caution">
    <text evidence="2">The sequence shown here is derived from an EMBL/GenBank/DDBJ whole genome shotgun (WGS) entry which is preliminary data.</text>
</comment>
<feature type="domain" description="Bacterial bifunctional deaminase-reductase C-terminal" evidence="1">
    <location>
        <begin position="2"/>
        <end position="171"/>
    </location>
</feature>
<evidence type="ECO:0000313" key="3">
    <source>
        <dbReference type="Proteomes" id="UP000568380"/>
    </source>
</evidence>
<dbReference type="SUPFAM" id="SSF53597">
    <property type="entry name" value="Dihydrofolate reductase-like"/>
    <property type="match status" value="1"/>
</dbReference>
<sequence>MRKIVAGLFVSLDGVVEAPDKWHFPYVNDEMTGAVMAQQQGADTLLLGRVTYEVFAASWPHRSDPMADHLNNVSKLVVSTTLRSADWNNSTLISGDAIEELRRIKEGPGGNIGMTGSVTLTRALLGAGLLDDLHLYVHPIVLGSGTRLFDERAGQLPLKLAGSATFTTGVVHLHYQPE</sequence>
<dbReference type="PANTHER" id="PTHR38011">
    <property type="entry name" value="DIHYDROFOLATE REDUCTASE FAMILY PROTEIN (AFU_ORTHOLOGUE AFUA_8G06820)"/>
    <property type="match status" value="1"/>
</dbReference>
<accession>A0A7W8EK35</accession>
<dbReference type="RefSeq" id="WP_184970170.1">
    <property type="nucleotide sequence ID" value="NZ_JACHIN010000012.1"/>
</dbReference>
<evidence type="ECO:0000259" key="1">
    <source>
        <dbReference type="Pfam" id="PF01872"/>
    </source>
</evidence>
<dbReference type="InterPro" id="IPR002734">
    <property type="entry name" value="RibDG_C"/>
</dbReference>
<protein>
    <submittedName>
        <fullName evidence="2">Dihydrofolate reductase</fullName>
    </submittedName>
</protein>
<dbReference type="Proteomes" id="UP000568380">
    <property type="component" value="Unassembled WGS sequence"/>
</dbReference>
<reference evidence="2 3" key="1">
    <citation type="submission" date="2020-08" db="EMBL/GenBank/DDBJ databases">
        <title>Genomic Encyclopedia of Type Strains, Phase IV (KMG-IV): sequencing the most valuable type-strain genomes for metagenomic binning, comparative biology and taxonomic classification.</title>
        <authorList>
            <person name="Goeker M."/>
        </authorList>
    </citation>
    <scope>NUCLEOTIDE SEQUENCE [LARGE SCALE GENOMIC DNA]</scope>
    <source>
        <strain evidence="2 3">DSM 45385</strain>
    </source>
</reference>
<dbReference type="InterPro" id="IPR050765">
    <property type="entry name" value="Riboflavin_Biosynth_HTPR"/>
</dbReference>
<name>A0A7W8EK35_9ACTN</name>
<gene>
    <name evidence="2" type="ORF">HNR40_007688</name>
</gene>
<dbReference type="GO" id="GO:0009231">
    <property type="term" value="P:riboflavin biosynthetic process"/>
    <property type="evidence" value="ECO:0007669"/>
    <property type="project" value="InterPro"/>
</dbReference>
<keyword evidence="3" id="KW-1185">Reference proteome</keyword>
<dbReference type="GO" id="GO:0008703">
    <property type="term" value="F:5-amino-6-(5-phosphoribosylamino)uracil reductase activity"/>
    <property type="evidence" value="ECO:0007669"/>
    <property type="project" value="InterPro"/>
</dbReference>
<evidence type="ECO:0000313" key="2">
    <source>
        <dbReference type="EMBL" id="MBB5082193.1"/>
    </source>
</evidence>
<dbReference type="Gene3D" id="3.40.430.10">
    <property type="entry name" value="Dihydrofolate Reductase, subunit A"/>
    <property type="match status" value="1"/>
</dbReference>
<dbReference type="Pfam" id="PF01872">
    <property type="entry name" value="RibD_C"/>
    <property type="match status" value="1"/>
</dbReference>
<dbReference type="AlphaFoldDB" id="A0A7W8EK35"/>
<dbReference type="InterPro" id="IPR024072">
    <property type="entry name" value="DHFR-like_dom_sf"/>
</dbReference>
<organism evidence="2 3">
    <name type="scientific">Nonomuraea endophytica</name>
    <dbReference type="NCBI Taxonomy" id="714136"/>
    <lineage>
        <taxon>Bacteria</taxon>
        <taxon>Bacillati</taxon>
        <taxon>Actinomycetota</taxon>
        <taxon>Actinomycetes</taxon>
        <taxon>Streptosporangiales</taxon>
        <taxon>Streptosporangiaceae</taxon>
        <taxon>Nonomuraea</taxon>
    </lineage>
</organism>
<dbReference type="PANTHER" id="PTHR38011:SF11">
    <property type="entry name" value="2,5-DIAMINO-6-RIBOSYLAMINO-4(3H)-PYRIMIDINONE 5'-PHOSPHATE REDUCTASE"/>
    <property type="match status" value="1"/>
</dbReference>
<dbReference type="EMBL" id="JACHIN010000012">
    <property type="protein sequence ID" value="MBB5082193.1"/>
    <property type="molecule type" value="Genomic_DNA"/>
</dbReference>